<feature type="compositionally biased region" description="Low complexity" evidence="1">
    <location>
        <begin position="136"/>
        <end position="149"/>
    </location>
</feature>
<reference evidence="3" key="1">
    <citation type="submission" date="2021-07" db="EMBL/GenBank/DDBJ databases">
        <authorList>
            <person name="Catto M.A."/>
            <person name="Jacobson A."/>
            <person name="Kennedy G."/>
            <person name="Labadie P."/>
            <person name="Hunt B.G."/>
            <person name="Srinivasan R."/>
        </authorList>
    </citation>
    <scope>NUCLEOTIDE SEQUENCE</scope>
    <source>
        <strain evidence="3">PL_HMW_Pooled</strain>
        <tissue evidence="3">Head</tissue>
    </source>
</reference>
<gene>
    <name evidence="2" type="ORF">KUF71_020490</name>
    <name evidence="3" type="ORF">KUF71_020491</name>
</gene>
<feature type="region of interest" description="Disordered" evidence="1">
    <location>
        <begin position="131"/>
        <end position="162"/>
    </location>
</feature>
<dbReference type="AlphaFoldDB" id="A0AAE1GWU3"/>
<keyword evidence="3" id="KW-0418">Kinase</keyword>
<evidence type="ECO:0000313" key="4">
    <source>
        <dbReference type="Proteomes" id="UP001219518"/>
    </source>
</evidence>
<keyword evidence="4" id="KW-1185">Reference proteome</keyword>
<comment type="caution">
    <text evidence="3">The sequence shown here is derived from an EMBL/GenBank/DDBJ whole genome shotgun (WGS) entry which is preliminary data.</text>
</comment>
<proteinExistence type="predicted"/>
<sequence>MMLSYQPRSLVSAIRPDANAYVPSQKRIQVNDMVWVRLSSKHQPFVGKVVKVIGPTLVHVSSQDKVIQVRTNQLKLARLDAESPVVASDLPNDVTPISQSVCKPKVLNPNVSQQPKVLDSSVSQPKVVEPNVQLNSSPIVSPSSPTVSSRNRARESQTPPERVIFPSERVLRPRDKIVKPLRFR</sequence>
<evidence type="ECO:0000256" key="1">
    <source>
        <dbReference type="SAM" id="MobiDB-lite"/>
    </source>
</evidence>
<evidence type="ECO:0000313" key="2">
    <source>
        <dbReference type="EMBL" id="KAK3910676.1"/>
    </source>
</evidence>
<dbReference type="EMBL" id="JAHWGI010000183">
    <property type="protein sequence ID" value="KAK3910677.1"/>
    <property type="molecule type" value="Genomic_DNA"/>
</dbReference>
<accession>A0AAE1GWU3</accession>
<evidence type="ECO:0000313" key="3">
    <source>
        <dbReference type="EMBL" id="KAK3910677.1"/>
    </source>
</evidence>
<dbReference type="Proteomes" id="UP001219518">
    <property type="component" value="Unassembled WGS sequence"/>
</dbReference>
<dbReference type="EMBL" id="JAHWGI010000183">
    <property type="protein sequence ID" value="KAK3910676.1"/>
    <property type="molecule type" value="Genomic_DNA"/>
</dbReference>
<organism evidence="3 4">
    <name type="scientific">Frankliniella fusca</name>
    <dbReference type="NCBI Taxonomy" id="407009"/>
    <lineage>
        <taxon>Eukaryota</taxon>
        <taxon>Metazoa</taxon>
        <taxon>Ecdysozoa</taxon>
        <taxon>Arthropoda</taxon>
        <taxon>Hexapoda</taxon>
        <taxon>Insecta</taxon>
        <taxon>Pterygota</taxon>
        <taxon>Neoptera</taxon>
        <taxon>Paraneoptera</taxon>
        <taxon>Thysanoptera</taxon>
        <taxon>Terebrantia</taxon>
        <taxon>Thripoidea</taxon>
        <taxon>Thripidae</taxon>
        <taxon>Frankliniella</taxon>
    </lineage>
</organism>
<protein>
    <submittedName>
        <fullName evidence="3">Serine/threonine-protein kinase</fullName>
    </submittedName>
</protein>
<dbReference type="GO" id="GO:0016301">
    <property type="term" value="F:kinase activity"/>
    <property type="evidence" value="ECO:0007669"/>
    <property type="project" value="UniProtKB-KW"/>
</dbReference>
<reference evidence="3" key="2">
    <citation type="journal article" date="2023" name="BMC Genomics">
        <title>Pest status, molecular evolution, and epigenetic factors derived from the genome assembly of Frankliniella fusca, a thysanopteran phytovirus vector.</title>
        <authorList>
            <person name="Catto M.A."/>
            <person name="Labadie P.E."/>
            <person name="Jacobson A.L."/>
            <person name="Kennedy G.G."/>
            <person name="Srinivasan R."/>
            <person name="Hunt B.G."/>
        </authorList>
    </citation>
    <scope>NUCLEOTIDE SEQUENCE</scope>
    <source>
        <strain evidence="3">PL_HMW_Pooled</strain>
    </source>
</reference>
<name>A0AAE1GWU3_9NEOP</name>
<keyword evidence="3" id="KW-0808">Transferase</keyword>